<evidence type="ECO:0000256" key="5">
    <source>
        <dbReference type="ARBA" id="ARBA00022695"/>
    </source>
</evidence>
<dbReference type="GO" id="GO:0000428">
    <property type="term" value="C:DNA-directed RNA polymerase complex"/>
    <property type="evidence" value="ECO:0007669"/>
    <property type="project" value="UniProtKB-KW"/>
</dbReference>
<keyword evidence="9 10" id="KW-0804">Transcription</keyword>
<evidence type="ECO:0000256" key="10">
    <source>
        <dbReference type="PIRNR" id="PIRNR000774"/>
    </source>
</evidence>
<dbReference type="EMBL" id="MDLC01000018">
    <property type="protein sequence ID" value="ODS23884.1"/>
    <property type="molecule type" value="Genomic_DNA"/>
</dbReference>
<feature type="compositionally biased region" description="Basic and acidic residues" evidence="11">
    <location>
        <begin position="53"/>
        <end position="71"/>
    </location>
</feature>
<keyword evidence="7 10" id="KW-0731">Sigma factor</keyword>
<dbReference type="Pfam" id="PF04963">
    <property type="entry name" value="Sigma54_CBD"/>
    <property type="match status" value="1"/>
</dbReference>
<evidence type="ECO:0000313" key="15">
    <source>
        <dbReference type="Proteomes" id="UP000242502"/>
    </source>
</evidence>
<dbReference type="PROSITE" id="PS00718">
    <property type="entry name" value="SIGMA54_2"/>
    <property type="match status" value="1"/>
</dbReference>
<reference evidence="14 15" key="1">
    <citation type="journal article" date="2016" name="Appl. Environ. Microbiol.">
        <title>Lack of Overt Genome Reduction in the Bryostatin-Producing Bryozoan Symbiont "Candidatus Endobugula sertula".</title>
        <authorList>
            <person name="Miller I.J."/>
            <person name="Vanee N."/>
            <person name="Fong S.S."/>
            <person name="Lim-Fong G.E."/>
            <person name="Kwan J.C."/>
        </authorList>
    </citation>
    <scope>NUCLEOTIDE SEQUENCE [LARGE SCALE GENOMIC DNA]</scope>
    <source>
        <strain evidence="14">AB1-4</strain>
    </source>
</reference>
<evidence type="ECO:0000256" key="2">
    <source>
        <dbReference type="ARBA" id="ARBA00019942"/>
    </source>
</evidence>
<dbReference type="PIRSF" id="PIRSF000774">
    <property type="entry name" value="RpoN"/>
    <property type="match status" value="1"/>
</dbReference>
<dbReference type="GO" id="GO:0003677">
    <property type="term" value="F:DNA binding"/>
    <property type="evidence" value="ECO:0007669"/>
    <property type="project" value="UniProtKB-KW"/>
</dbReference>
<evidence type="ECO:0000256" key="1">
    <source>
        <dbReference type="ARBA" id="ARBA00008798"/>
    </source>
</evidence>
<dbReference type="PANTHER" id="PTHR32248:SF4">
    <property type="entry name" value="RNA POLYMERASE SIGMA-54 FACTOR"/>
    <property type="match status" value="1"/>
</dbReference>
<dbReference type="PANTHER" id="PTHR32248">
    <property type="entry name" value="RNA POLYMERASE SIGMA-54 FACTOR"/>
    <property type="match status" value="1"/>
</dbReference>
<dbReference type="PROSITE" id="PS50044">
    <property type="entry name" value="SIGMA54_3"/>
    <property type="match status" value="1"/>
</dbReference>
<dbReference type="FunFam" id="1.10.10.60:FF:000045">
    <property type="entry name" value="RNA polymerase sigma-54 factor"/>
    <property type="match status" value="1"/>
</dbReference>
<gene>
    <name evidence="14" type="ORF">AB835_06540</name>
</gene>
<evidence type="ECO:0000259" key="12">
    <source>
        <dbReference type="Pfam" id="PF04552"/>
    </source>
</evidence>
<dbReference type="GO" id="GO:0006352">
    <property type="term" value="P:DNA-templated transcription initiation"/>
    <property type="evidence" value="ECO:0007669"/>
    <property type="project" value="InterPro"/>
</dbReference>
<dbReference type="NCBIfam" id="TIGR02395">
    <property type="entry name" value="rpoN_sigma"/>
    <property type="match status" value="1"/>
</dbReference>
<keyword evidence="3 10" id="KW-0240">DNA-directed RNA polymerase</keyword>
<dbReference type="AlphaFoldDB" id="A0A1D2QQS0"/>
<keyword evidence="4 10" id="KW-0808">Transferase</keyword>
<protein>
    <recommendedName>
        <fullName evidence="2 10">RNA polymerase sigma-54 factor</fullName>
    </recommendedName>
</protein>
<dbReference type="NCBIfam" id="NF009118">
    <property type="entry name" value="PRK12469.1"/>
    <property type="match status" value="1"/>
</dbReference>
<keyword evidence="6 10" id="KW-0805">Transcription regulation</keyword>
<evidence type="ECO:0000259" key="13">
    <source>
        <dbReference type="Pfam" id="PF04963"/>
    </source>
</evidence>
<dbReference type="PROSITE" id="PS00717">
    <property type="entry name" value="SIGMA54_1"/>
    <property type="match status" value="1"/>
</dbReference>
<comment type="function">
    <text evidence="10">Sigma factors are initiation factors that promote the attachment of RNA polymerase to specific initiation sites and are then released.</text>
</comment>
<evidence type="ECO:0000256" key="9">
    <source>
        <dbReference type="ARBA" id="ARBA00023163"/>
    </source>
</evidence>
<feature type="compositionally biased region" description="Polar residues" evidence="11">
    <location>
        <begin position="77"/>
        <end position="92"/>
    </location>
</feature>
<proteinExistence type="inferred from homology"/>
<sequence>MKQSLQLKMGQNLTMTPQLQQAIRLLQLSTLDLQNEIQEALDSNPMLEIVEEHNKPNSKSEDSEHHSETHTSSDTSPANTQSSPSETATKEPTSTEDLDWSQNIPEDLPVDTNWEDVYQSSSNHNSTPPHDENNVETQRSSTESLQDHLLWQLNLTPFSDQDYSIALTIIDDIKPCGMLSSSVSEIYTSLKETFDDLEEGEVFAVLHRLQQFDPPGVASQNIEECLLIQLKQLEQYADNSNAINGLATAKKIAAEHLPLLATRNYKTLMRKLRIKENELKDAISLIQSTNPRPGEDIGSDRTEYVVPDVFVSKKNDCWSIELNPDIAPKIRINNQYAGLVKRADSSSDNTYLKNNLQEARWFLKSLQSRNETLLKVASAIVEKQRGFLEFGEEAMRPLILHDIAESVEMHESTISRVTTNKYMHTPQGIFELKYFFSSHVSTDNGGECSSTAIRAFIKKLIAAENVKKPLSDSKITTLLADQGVKVARRTIAKYRESMSIPPSNERKQLI</sequence>
<evidence type="ECO:0000256" key="6">
    <source>
        <dbReference type="ARBA" id="ARBA00023015"/>
    </source>
</evidence>
<feature type="domain" description="RNA polymerase sigma factor 54 core-binding" evidence="13">
    <location>
        <begin position="135"/>
        <end position="336"/>
    </location>
</feature>
<comment type="caution">
    <text evidence="14">The sequence shown here is derived from an EMBL/GenBank/DDBJ whole genome shotgun (WGS) entry which is preliminary data.</text>
</comment>
<dbReference type="GO" id="GO:0016779">
    <property type="term" value="F:nucleotidyltransferase activity"/>
    <property type="evidence" value="ECO:0007669"/>
    <property type="project" value="UniProtKB-KW"/>
</dbReference>
<dbReference type="PRINTS" id="PR00045">
    <property type="entry name" value="SIGMA54FCT"/>
</dbReference>
<feature type="region of interest" description="Disordered" evidence="11">
    <location>
        <begin position="53"/>
        <end position="141"/>
    </location>
</feature>
<dbReference type="NCBIfam" id="NF004595">
    <property type="entry name" value="PRK05932.1-2"/>
    <property type="match status" value="1"/>
</dbReference>
<accession>A0A1D2QQS0</accession>
<feature type="compositionally biased region" description="Polar residues" evidence="11">
    <location>
        <begin position="118"/>
        <end position="128"/>
    </location>
</feature>
<evidence type="ECO:0000256" key="11">
    <source>
        <dbReference type="SAM" id="MobiDB-lite"/>
    </source>
</evidence>
<dbReference type="Pfam" id="PF04552">
    <property type="entry name" value="Sigma54_DBD"/>
    <property type="match status" value="1"/>
</dbReference>
<dbReference type="STRING" id="62101.AB835_06540"/>
<dbReference type="Gene3D" id="1.10.10.60">
    <property type="entry name" value="Homeodomain-like"/>
    <property type="match status" value="1"/>
</dbReference>
<evidence type="ECO:0000256" key="8">
    <source>
        <dbReference type="ARBA" id="ARBA00023125"/>
    </source>
</evidence>
<dbReference type="Pfam" id="PF00309">
    <property type="entry name" value="Sigma54_AID"/>
    <property type="match status" value="1"/>
</dbReference>
<organism evidence="14 15">
    <name type="scientific">Candidatus Endobugula sertula</name>
    <name type="common">Bugula neritina bacterial symbiont</name>
    <dbReference type="NCBI Taxonomy" id="62101"/>
    <lineage>
        <taxon>Bacteria</taxon>
        <taxon>Pseudomonadati</taxon>
        <taxon>Pseudomonadota</taxon>
        <taxon>Gammaproteobacteria</taxon>
        <taxon>Cellvibrionales</taxon>
        <taxon>Cellvibrionaceae</taxon>
        <taxon>Candidatus Endobugula</taxon>
    </lineage>
</organism>
<evidence type="ECO:0000256" key="3">
    <source>
        <dbReference type="ARBA" id="ARBA00022478"/>
    </source>
</evidence>
<dbReference type="InterPro" id="IPR000394">
    <property type="entry name" value="RNA_pol_sigma_54"/>
</dbReference>
<dbReference type="Proteomes" id="UP000242502">
    <property type="component" value="Unassembled WGS sequence"/>
</dbReference>
<comment type="similarity">
    <text evidence="1 10">Belongs to the sigma-54 factor family.</text>
</comment>
<dbReference type="GO" id="GO:0016987">
    <property type="term" value="F:sigma factor activity"/>
    <property type="evidence" value="ECO:0007669"/>
    <property type="project" value="UniProtKB-KW"/>
</dbReference>
<feature type="domain" description="RNA polymerase sigma factor 54 DNA-binding" evidence="12">
    <location>
        <begin position="350"/>
        <end position="508"/>
    </location>
</feature>
<keyword evidence="5 10" id="KW-0548">Nucleotidyltransferase</keyword>
<name>A0A1D2QQS0_9GAMM</name>
<evidence type="ECO:0000256" key="7">
    <source>
        <dbReference type="ARBA" id="ARBA00023082"/>
    </source>
</evidence>
<evidence type="ECO:0000256" key="4">
    <source>
        <dbReference type="ARBA" id="ARBA00022679"/>
    </source>
</evidence>
<dbReference type="InterPro" id="IPR007634">
    <property type="entry name" value="RNA_pol_sigma_54_DNA-bd"/>
</dbReference>
<keyword evidence="8 10" id="KW-0238">DNA-binding</keyword>
<dbReference type="GO" id="GO:0001216">
    <property type="term" value="F:DNA-binding transcription activator activity"/>
    <property type="evidence" value="ECO:0007669"/>
    <property type="project" value="InterPro"/>
</dbReference>
<dbReference type="InterPro" id="IPR007046">
    <property type="entry name" value="RNA_pol_sigma_54_core-bd"/>
</dbReference>
<dbReference type="Gene3D" id="1.10.10.1330">
    <property type="entry name" value="RNA polymerase sigma-54 factor, core-binding domain"/>
    <property type="match status" value="1"/>
</dbReference>
<dbReference type="InterPro" id="IPR038709">
    <property type="entry name" value="RpoN_core-bd_sf"/>
</dbReference>
<evidence type="ECO:0000313" key="14">
    <source>
        <dbReference type="EMBL" id="ODS23884.1"/>
    </source>
</evidence>